<dbReference type="RefSeq" id="WP_087198452.1">
    <property type="nucleotide sequence ID" value="NZ_PPEL01000128.1"/>
</dbReference>
<reference evidence="3" key="3">
    <citation type="submission" date="2021-09" db="EMBL/GenBank/DDBJ databases">
        <authorList>
            <person name="Gilroy R."/>
        </authorList>
    </citation>
    <scope>NUCLEOTIDE SEQUENCE</scope>
    <source>
        <strain evidence="3">USAMLcec12-2067</strain>
    </source>
</reference>
<evidence type="ECO:0000313" key="5">
    <source>
        <dbReference type="Proteomes" id="UP000236488"/>
    </source>
</evidence>
<dbReference type="Proteomes" id="UP000236488">
    <property type="component" value="Unassembled WGS sequence"/>
</dbReference>
<dbReference type="GO" id="GO:0046914">
    <property type="term" value="F:transition metal ion binding"/>
    <property type="evidence" value="ECO:0007669"/>
    <property type="project" value="InterPro"/>
</dbReference>
<keyword evidence="1" id="KW-0408">Iron</keyword>
<protein>
    <submittedName>
        <fullName evidence="4">Ferrous iron transport protein A</fullName>
    </submittedName>
</protein>
<name>A0A2K2U1Y1_9ACTN</name>
<dbReference type="InterPro" id="IPR053184">
    <property type="entry name" value="FeoA-like"/>
</dbReference>
<evidence type="ECO:0000313" key="4">
    <source>
        <dbReference type="EMBL" id="PNV64264.1"/>
    </source>
</evidence>
<dbReference type="EMBL" id="DYZL01000029">
    <property type="protein sequence ID" value="HJH42438.1"/>
    <property type="molecule type" value="Genomic_DNA"/>
</dbReference>
<dbReference type="PANTHER" id="PTHR43151">
    <property type="entry name" value="FEOA FAMILY PROTEIN"/>
    <property type="match status" value="1"/>
</dbReference>
<dbReference type="Gene3D" id="2.30.30.90">
    <property type="match status" value="1"/>
</dbReference>
<gene>
    <name evidence="4" type="ORF">C2L80_12910</name>
    <name evidence="3" type="ORF">K8V16_01410</name>
</gene>
<reference evidence="4 5" key="1">
    <citation type="journal article" date="2018" name="Int. J. Syst. Evol. Microbiol.">
        <title>Rubneribacter badeniensis gen. nov., sp. nov. and Enteroscipio rubneri gen. nov., sp. nov., new members of the Eggerthellaceae isolated from human faeces.</title>
        <authorList>
            <person name="Danylec N."/>
            <person name="Gobl A."/>
            <person name="Stoll D.A."/>
            <person name="Hetzer B."/>
            <person name="Kulling S.E."/>
            <person name="Huch M."/>
        </authorList>
    </citation>
    <scope>NUCLEOTIDE SEQUENCE [LARGE SCALE GENOMIC DNA]</scope>
    <source>
        <strain evidence="4 5">ResAG-85</strain>
    </source>
</reference>
<dbReference type="SMART" id="SM00899">
    <property type="entry name" value="FeoA"/>
    <property type="match status" value="1"/>
</dbReference>
<evidence type="ECO:0000259" key="2">
    <source>
        <dbReference type="SMART" id="SM00899"/>
    </source>
</evidence>
<dbReference type="Proteomes" id="UP000789325">
    <property type="component" value="Unassembled WGS sequence"/>
</dbReference>
<dbReference type="Pfam" id="PF04023">
    <property type="entry name" value="FeoA"/>
    <property type="match status" value="1"/>
</dbReference>
<dbReference type="SUPFAM" id="SSF50037">
    <property type="entry name" value="C-terminal domain of transcriptional repressors"/>
    <property type="match status" value="1"/>
</dbReference>
<dbReference type="PANTHER" id="PTHR43151:SF1">
    <property type="entry name" value="SSR2333 PROTEIN"/>
    <property type="match status" value="1"/>
</dbReference>
<reference evidence="3" key="2">
    <citation type="journal article" date="2021" name="PeerJ">
        <title>Extensive microbial diversity within the chicken gut microbiome revealed by metagenomics and culture.</title>
        <authorList>
            <person name="Gilroy R."/>
            <person name="Ravi A."/>
            <person name="Getino M."/>
            <person name="Pursley I."/>
            <person name="Horton D.L."/>
            <person name="Alikhan N.F."/>
            <person name="Baker D."/>
            <person name="Gharbi K."/>
            <person name="Hall N."/>
            <person name="Watson M."/>
            <person name="Adriaenssens E.M."/>
            <person name="Foster-Nyarko E."/>
            <person name="Jarju S."/>
            <person name="Secka A."/>
            <person name="Antonio M."/>
            <person name="Oren A."/>
            <person name="Chaudhuri R.R."/>
            <person name="La Ragione R."/>
            <person name="Hildebrand F."/>
            <person name="Pallen M.J."/>
        </authorList>
    </citation>
    <scope>NUCLEOTIDE SEQUENCE</scope>
    <source>
        <strain evidence="3">USAMLcec12-2067</strain>
    </source>
</reference>
<dbReference type="InterPro" id="IPR007167">
    <property type="entry name" value="Fe-transptr_FeoA-like"/>
</dbReference>
<dbReference type="AlphaFoldDB" id="A0A2K2U1Y1"/>
<comment type="caution">
    <text evidence="4">The sequence shown here is derived from an EMBL/GenBank/DDBJ whole genome shotgun (WGS) entry which is preliminary data.</text>
</comment>
<proteinExistence type="predicted"/>
<accession>A0A2K2U1Y1</accession>
<evidence type="ECO:0000313" key="3">
    <source>
        <dbReference type="EMBL" id="HJH42438.1"/>
    </source>
</evidence>
<dbReference type="InterPro" id="IPR008988">
    <property type="entry name" value="Transcriptional_repressor_C"/>
</dbReference>
<sequence>MNDAVGASSAFPLPLLQSGENAVIVKVGGRGELHRHLETLGFVEGADVTVVSEAAGDLIVEVKGTQVALDRSVASRIMARAAA</sequence>
<evidence type="ECO:0000256" key="1">
    <source>
        <dbReference type="ARBA" id="ARBA00023004"/>
    </source>
</evidence>
<organism evidence="4 5">
    <name type="scientific">Rubneribacter badeniensis</name>
    <dbReference type="NCBI Taxonomy" id="2070688"/>
    <lineage>
        <taxon>Bacteria</taxon>
        <taxon>Bacillati</taxon>
        <taxon>Actinomycetota</taxon>
        <taxon>Coriobacteriia</taxon>
        <taxon>Eggerthellales</taxon>
        <taxon>Eggerthellaceae</taxon>
        <taxon>Rubneribacter</taxon>
    </lineage>
</organism>
<feature type="domain" description="Ferrous iron transporter FeoA-like" evidence="2">
    <location>
        <begin position="11"/>
        <end position="81"/>
    </location>
</feature>
<dbReference type="EMBL" id="PPEL01000128">
    <property type="protein sequence ID" value="PNV64264.1"/>
    <property type="molecule type" value="Genomic_DNA"/>
</dbReference>
<keyword evidence="5" id="KW-1185">Reference proteome</keyword>
<dbReference type="InterPro" id="IPR038157">
    <property type="entry name" value="FeoA_core_dom"/>
</dbReference>